<dbReference type="InterPro" id="IPR040249">
    <property type="entry name" value="Ricin_B-like_lectin_EULS3-like"/>
</dbReference>
<name>A0A6P5GJ79_ANACO</name>
<dbReference type="SUPFAM" id="SSF50370">
    <property type="entry name" value="Ricin B-like lectins"/>
    <property type="match status" value="2"/>
</dbReference>
<reference evidence="2" key="2">
    <citation type="submission" date="2025-08" db="UniProtKB">
        <authorList>
            <consortium name="RefSeq"/>
        </authorList>
    </citation>
    <scope>IDENTIFICATION</scope>
    <source>
        <tissue evidence="2">Leaf</tissue>
    </source>
</reference>
<dbReference type="CDD" id="cd23431">
    <property type="entry name" value="beta-trefoil_Ricin_AtEULS3-like"/>
    <property type="match status" value="2"/>
</dbReference>
<dbReference type="InterPro" id="IPR035992">
    <property type="entry name" value="Ricin_B-like_lectins"/>
</dbReference>
<proteinExistence type="predicted"/>
<evidence type="ECO:0000313" key="1">
    <source>
        <dbReference type="Proteomes" id="UP000515123"/>
    </source>
</evidence>
<organism evidence="1 2">
    <name type="scientific">Ananas comosus</name>
    <name type="common">Pineapple</name>
    <name type="synonym">Ananas ananas</name>
    <dbReference type="NCBI Taxonomy" id="4615"/>
    <lineage>
        <taxon>Eukaryota</taxon>
        <taxon>Viridiplantae</taxon>
        <taxon>Streptophyta</taxon>
        <taxon>Embryophyta</taxon>
        <taxon>Tracheophyta</taxon>
        <taxon>Spermatophyta</taxon>
        <taxon>Magnoliopsida</taxon>
        <taxon>Liliopsida</taxon>
        <taxon>Poales</taxon>
        <taxon>Bromeliaceae</taxon>
        <taxon>Bromelioideae</taxon>
        <taxon>Ananas</taxon>
    </lineage>
</organism>
<protein>
    <submittedName>
        <fullName evidence="2">Ricin B-like lectin R40G2</fullName>
    </submittedName>
</protein>
<dbReference type="PANTHER" id="PTHR31257">
    <property type="entry name" value="RICIN B-LIKE LECTIN EULS3"/>
    <property type="match status" value="1"/>
</dbReference>
<accession>A0A6P5GJ79</accession>
<keyword evidence="1" id="KW-1185">Reference proteome</keyword>
<dbReference type="Proteomes" id="UP000515123">
    <property type="component" value="Linkage group 18"/>
</dbReference>
<dbReference type="Gene3D" id="2.80.10.50">
    <property type="match status" value="2"/>
</dbReference>
<dbReference type="GeneID" id="109723901"/>
<gene>
    <name evidence="2" type="primary">LOC109723901</name>
</gene>
<dbReference type="AlphaFoldDB" id="A0A6P5GJ79"/>
<dbReference type="OrthoDB" id="7769065at2759"/>
<evidence type="ECO:0000313" key="2">
    <source>
        <dbReference type="RefSeq" id="XP_020107994.1"/>
    </source>
</evidence>
<reference evidence="1" key="1">
    <citation type="journal article" date="2015" name="Nat. Genet.">
        <title>The pineapple genome and the evolution of CAM photosynthesis.</title>
        <authorList>
            <person name="Ming R."/>
            <person name="VanBuren R."/>
            <person name="Wai C.M."/>
            <person name="Tang H."/>
            <person name="Schatz M.C."/>
            <person name="Bowers J.E."/>
            <person name="Lyons E."/>
            <person name="Wang M.L."/>
            <person name="Chen J."/>
            <person name="Biggers E."/>
            <person name="Zhang J."/>
            <person name="Huang L."/>
            <person name="Zhang L."/>
            <person name="Miao W."/>
            <person name="Zhang J."/>
            <person name="Ye Z."/>
            <person name="Miao C."/>
            <person name="Lin Z."/>
            <person name="Wang H."/>
            <person name="Zhou H."/>
            <person name="Yim W.C."/>
            <person name="Priest H.D."/>
            <person name="Zheng C."/>
            <person name="Woodhouse M."/>
            <person name="Edger P.P."/>
            <person name="Guyot R."/>
            <person name="Guo H.B."/>
            <person name="Guo H."/>
            <person name="Zheng G."/>
            <person name="Singh R."/>
            <person name="Sharma A."/>
            <person name="Min X."/>
            <person name="Zheng Y."/>
            <person name="Lee H."/>
            <person name="Gurtowski J."/>
            <person name="Sedlazeck F.J."/>
            <person name="Harkess A."/>
            <person name="McKain M.R."/>
            <person name="Liao Z."/>
            <person name="Fang J."/>
            <person name="Liu J."/>
            <person name="Zhang X."/>
            <person name="Zhang Q."/>
            <person name="Hu W."/>
            <person name="Qin Y."/>
            <person name="Wang K."/>
            <person name="Chen L.Y."/>
            <person name="Shirley N."/>
            <person name="Lin Y.R."/>
            <person name="Liu L.Y."/>
            <person name="Hernandez A.G."/>
            <person name="Wright C.L."/>
            <person name="Bulone V."/>
            <person name="Tuskan G.A."/>
            <person name="Heath K."/>
            <person name="Zee F."/>
            <person name="Moore P.H."/>
            <person name="Sunkar R."/>
            <person name="Leebens-Mack J.H."/>
            <person name="Mockler T."/>
            <person name="Bennetzen J.L."/>
            <person name="Freeling M."/>
            <person name="Sankoff D."/>
            <person name="Paterson A.H."/>
            <person name="Zhu X."/>
            <person name="Yang X."/>
            <person name="Smith J.A."/>
            <person name="Cushman J.C."/>
            <person name="Paull R.E."/>
            <person name="Yu Q."/>
        </authorList>
    </citation>
    <scope>NUCLEOTIDE SEQUENCE [LARGE SCALE GENOMIC DNA]</scope>
    <source>
        <strain evidence="1">cv. F153</strain>
    </source>
</reference>
<dbReference type="PANTHER" id="PTHR31257:SF2">
    <property type="entry name" value="RICIN B-LIKE LECTIN EULS3"/>
    <property type="match status" value="1"/>
</dbReference>
<sequence>MDSLLPGDEARRNANGIQQTISISKVEKLYLISSCWGTRLITPNWWYDPKLHGPTVRIFSRGDANYSLTIRSESVVFAPTDPKDERQYWIKDNRVNSKVRDEEGSESFALVNKATGQAIKHSFGHGLPVQLIPYNPSYVDESLLWTESKDVVEGFRGIRMVNNLNLRFDALTGIITDGTVLGLFKTNNVDNQRWQMVPYSNEGEEQFPTLAGCGNLIQLISCLLSNLNGSPPLGYPLIPIYSSPTWYDPGTMGPTMRIFCLAGERHSLAIRGENVVMERADPASDYQHWIKDTRYSAKVKDEDGKPAFALVNKATGEALKHSFGFSHYVRLIPYNPDYFDESVLWTESDDLGDGFHTIRMVNNTALLFDSLNSVPAAGGVRVGNPLCLWRWNQGNNQRWKIIPY</sequence>
<dbReference type="RefSeq" id="XP_020107994.1">
    <property type="nucleotide sequence ID" value="XM_020252405.1"/>
</dbReference>